<dbReference type="InterPro" id="IPR036388">
    <property type="entry name" value="WH-like_DNA-bd_sf"/>
</dbReference>
<dbReference type="PANTHER" id="PTHR30154">
    <property type="entry name" value="LEUCINE-RESPONSIVE REGULATORY PROTEIN"/>
    <property type="match status" value="1"/>
</dbReference>
<dbReference type="AlphaFoldDB" id="A0A1G4Q0Q0"/>
<dbReference type="PRINTS" id="PR00033">
    <property type="entry name" value="HTHASNC"/>
</dbReference>
<feature type="domain" description="HTH asnC-type" evidence="4">
    <location>
        <begin position="33"/>
        <end position="94"/>
    </location>
</feature>
<dbReference type="SUPFAM" id="SSF54909">
    <property type="entry name" value="Dimeric alpha+beta barrel"/>
    <property type="match status" value="1"/>
</dbReference>
<protein>
    <submittedName>
        <fullName evidence="5">Lrp/AsnC family transcriptional regulator, leucine-responsive regulatory protein</fullName>
    </submittedName>
</protein>
<dbReference type="SUPFAM" id="SSF46785">
    <property type="entry name" value="Winged helix' DNA-binding domain"/>
    <property type="match status" value="1"/>
</dbReference>
<dbReference type="Gene3D" id="3.30.70.920">
    <property type="match status" value="1"/>
</dbReference>
<dbReference type="Proteomes" id="UP000199542">
    <property type="component" value="Unassembled WGS sequence"/>
</dbReference>
<keyword evidence="1" id="KW-0805">Transcription regulation</keyword>
<evidence type="ECO:0000259" key="4">
    <source>
        <dbReference type="PROSITE" id="PS50956"/>
    </source>
</evidence>
<dbReference type="InterPro" id="IPR019888">
    <property type="entry name" value="Tscrpt_reg_AsnC-like"/>
</dbReference>
<dbReference type="PANTHER" id="PTHR30154:SF51">
    <property type="entry name" value="ASNC-FAMILY TRANSCRIPTIONAL REGULATORY PROTEIN"/>
    <property type="match status" value="1"/>
</dbReference>
<dbReference type="Gene3D" id="1.10.10.10">
    <property type="entry name" value="Winged helix-like DNA-binding domain superfamily/Winged helix DNA-binding domain"/>
    <property type="match status" value="1"/>
</dbReference>
<evidence type="ECO:0000256" key="1">
    <source>
        <dbReference type="ARBA" id="ARBA00023015"/>
    </source>
</evidence>
<dbReference type="GO" id="GO:0043200">
    <property type="term" value="P:response to amino acid"/>
    <property type="evidence" value="ECO:0007669"/>
    <property type="project" value="TreeGrafter"/>
</dbReference>
<name>A0A1G4Q0Q0_9HYPH</name>
<evidence type="ECO:0000313" key="6">
    <source>
        <dbReference type="Proteomes" id="UP000199542"/>
    </source>
</evidence>
<dbReference type="InterPro" id="IPR000485">
    <property type="entry name" value="AsnC-type_HTH_dom"/>
</dbReference>
<dbReference type="Pfam" id="PF13412">
    <property type="entry name" value="HTH_24"/>
    <property type="match status" value="1"/>
</dbReference>
<dbReference type="InterPro" id="IPR011008">
    <property type="entry name" value="Dimeric_a/b-barrel"/>
</dbReference>
<dbReference type="GO" id="GO:0005829">
    <property type="term" value="C:cytosol"/>
    <property type="evidence" value="ECO:0007669"/>
    <property type="project" value="TreeGrafter"/>
</dbReference>
<dbReference type="GO" id="GO:0043565">
    <property type="term" value="F:sequence-specific DNA binding"/>
    <property type="evidence" value="ECO:0007669"/>
    <property type="project" value="InterPro"/>
</dbReference>
<dbReference type="PROSITE" id="PS50956">
    <property type="entry name" value="HTH_ASNC_2"/>
    <property type="match status" value="1"/>
</dbReference>
<gene>
    <name evidence="5" type="ORF">SAMN02927900_01173</name>
</gene>
<dbReference type="SMART" id="SM00344">
    <property type="entry name" value="HTH_ASNC"/>
    <property type="match status" value="1"/>
</dbReference>
<dbReference type="EMBL" id="FMTM01000001">
    <property type="protein sequence ID" value="SCW37898.1"/>
    <property type="molecule type" value="Genomic_DNA"/>
</dbReference>
<keyword evidence="2" id="KW-0238">DNA-binding</keyword>
<evidence type="ECO:0000256" key="2">
    <source>
        <dbReference type="ARBA" id="ARBA00023125"/>
    </source>
</evidence>
<sequence>MDTNLYNLQCVIIEFILIMKGKLALAANEASRLDSIDQRLLDALAQNARISLKELAQVANLSSPSAAERLRRLEERGIVTAFTIDIDPSALGYPLQAIVRVRPLPGQLHLVERIIQETPEFIECDKVTGDDCFIARLVVRSMGELDGILDKVAEKAETNTSMIKASPVKRRLPPLSSR</sequence>
<accession>A0A1G4Q0Q0</accession>
<dbReference type="InterPro" id="IPR019887">
    <property type="entry name" value="Tscrpt_reg_AsnC/Lrp_C"/>
</dbReference>
<proteinExistence type="predicted"/>
<dbReference type="Pfam" id="PF01037">
    <property type="entry name" value="AsnC_trans_reg"/>
    <property type="match status" value="1"/>
</dbReference>
<evidence type="ECO:0000313" key="5">
    <source>
        <dbReference type="EMBL" id="SCW37898.1"/>
    </source>
</evidence>
<evidence type="ECO:0000256" key="3">
    <source>
        <dbReference type="ARBA" id="ARBA00023163"/>
    </source>
</evidence>
<reference evidence="5 6" key="1">
    <citation type="submission" date="2016-10" db="EMBL/GenBank/DDBJ databases">
        <authorList>
            <person name="de Groot N.N."/>
        </authorList>
    </citation>
    <scope>NUCLEOTIDE SEQUENCE [LARGE SCALE GENOMIC DNA]</scope>
    <source>
        <strain evidence="5 6">CGMCC 1.3401</strain>
    </source>
</reference>
<keyword evidence="3" id="KW-0804">Transcription</keyword>
<organism evidence="5 6">
    <name type="scientific">Rhizobium mongolense subsp. loessense</name>
    <dbReference type="NCBI Taxonomy" id="158890"/>
    <lineage>
        <taxon>Bacteria</taxon>
        <taxon>Pseudomonadati</taxon>
        <taxon>Pseudomonadota</taxon>
        <taxon>Alphaproteobacteria</taxon>
        <taxon>Hyphomicrobiales</taxon>
        <taxon>Rhizobiaceae</taxon>
        <taxon>Rhizobium/Agrobacterium group</taxon>
        <taxon>Rhizobium</taxon>
    </lineage>
</organism>
<dbReference type="InterPro" id="IPR036390">
    <property type="entry name" value="WH_DNA-bd_sf"/>
</dbReference>